<dbReference type="GO" id="GO:0016787">
    <property type="term" value="F:hydrolase activity"/>
    <property type="evidence" value="ECO:0007669"/>
    <property type="project" value="UniProtKB-KW"/>
</dbReference>
<keyword evidence="1" id="KW-0547">Nucleotide-binding</keyword>
<evidence type="ECO:0000256" key="5">
    <source>
        <dbReference type="SAM" id="MobiDB-lite"/>
    </source>
</evidence>
<keyword evidence="9" id="KW-1185">Reference proteome</keyword>
<dbReference type="Pfam" id="PF00271">
    <property type="entry name" value="Helicase_C"/>
    <property type="match status" value="1"/>
</dbReference>
<dbReference type="PANTHER" id="PTHR43519">
    <property type="entry name" value="ATP-DEPENDENT RNA HELICASE HRPB"/>
    <property type="match status" value="1"/>
</dbReference>
<dbReference type="SMART" id="SM00487">
    <property type="entry name" value="DEXDc"/>
    <property type="match status" value="1"/>
</dbReference>
<evidence type="ECO:0000259" key="6">
    <source>
        <dbReference type="PROSITE" id="PS51192"/>
    </source>
</evidence>
<reference evidence="8 9" key="1">
    <citation type="journal article" date="2011" name="J. Bacteriol.">
        <title>Genome sequence of Chthoniobacter flavus Ellin428, an aerobic heterotrophic soil bacterium.</title>
        <authorList>
            <person name="Kant R."/>
            <person name="van Passel M.W."/>
            <person name="Palva A."/>
            <person name="Lucas S."/>
            <person name="Lapidus A."/>
            <person name="Glavina Del Rio T."/>
            <person name="Dalin E."/>
            <person name="Tice H."/>
            <person name="Bruce D."/>
            <person name="Goodwin L."/>
            <person name="Pitluck S."/>
            <person name="Larimer F.W."/>
            <person name="Land M.L."/>
            <person name="Hauser L."/>
            <person name="Sangwan P."/>
            <person name="de Vos W.M."/>
            <person name="Janssen P.H."/>
            <person name="Smidt H."/>
        </authorList>
    </citation>
    <scope>NUCLEOTIDE SEQUENCE [LARGE SCALE GENOMIC DNA]</scope>
    <source>
        <strain evidence="8 9">Ellin428</strain>
    </source>
</reference>
<evidence type="ECO:0000256" key="4">
    <source>
        <dbReference type="ARBA" id="ARBA00022840"/>
    </source>
</evidence>
<dbReference type="RefSeq" id="WP_006977367.1">
    <property type="nucleotide sequence ID" value="NZ_ABVL01000001.1"/>
</dbReference>
<dbReference type="EMBL" id="ABVL01000001">
    <property type="protein sequence ID" value="EDY21915.1"/>
    <property type="molecule type" value="Genomic_DNA"/>
</dbReference>
<comment type="caution">
    <text evidence="8">The sequence shown here is derived from an EMBL/GenBank/DDBJ whole genome shotgun (WGS) entry which is preliminary data.</text>
</comment>
<dbReference type="CDD" id="cd17917">
    <property type="entry name" value="DEXHc_RHA-like"/>
    <property type="match status" value="1"/>
</dbReference>
<dbReference type="InterPro" id="IPR027417">
    <property type="entry name" value="P-loop_NTPase"/>
</dbReference>
<sequence>MNRRELPIFELENSLVSALRQHSRLVLQAPTGSGKSTQVPQIVLDQGLAGDGEIVVLQPRRLATRMLAARVAHERSVRLGDEVGYQIRLDKVISARTRIRFVTEGVLLRQMLSDPKLRGVSVIVFDEFHERHLYGDITLARALDLQETLRPDLKLVVMSATLDAGSLQKYLAPCELLTSRGRTFPVDIEYLDKSLGDLPVWDAAADAFETLARESDGDVLVFMPGSYEIQRTIQAIKHTRAGGQCVVLPLHGELPAGDQDAAVARYDQRKVIVSTNVAETSLTIEGVRLVIDSGQAKIARFDPYRGINTLLVERISRASADQRAGRAGRTAPGSLPALVDRARASGSRRGRNSRR</sequence>
<dbReference type="GO" id="GO:0003676">
    <property type="term" value="F:nucleic acid binding"/>
    <property type="evidence" value="ECO:0007669"/>
    <property type="project" value="InterPro"/>
</dbReference>
<dbReference type="InParanoid" id="B4CVA2"/>
<dbReference type="PANTHER" id="PTHR43519:SF1">
    <property type="entry name" value="ATP-DEPENDENT RNA HELICASE HRPB"/>
    <property type="match status" value="1"/>
</dbReference>
<evidence type="ECO:0000313" key="8">
    <source>
        <dbReference type="EMBL" id="EDY21915.1"/>
    </source>
</evidence>
<feature type="domain" description="Helicase ATP-binding" evidence="6">
    <location>
        <begin position="16"/>
        <end position="180"/>
    </location>
</feature>
<feature type="region of interest" description="Disordered" evidence="5">
    <location>
        <begin position="321"/>
        <end position="355"/>
    </location>
</feature>
<keyword evidence="2" id="KW-0378">Hydrolase</keyword>
<dbReference type="PROSITE" id="PS51192">
    <property type="entry name" value="HELICASE_ATP_BIND_1"/>
    <property type="match status" value="1"/>
</dbReference>
<gene>
    <name evidence="8" type="ORF">CfE428DRAFT_0040</name>
</gene>
<dbReference type="eggNOG" id="COG1643">
    <property type="taxonomic scope" value="Bacteria"/>
</dbReference>
<dbReference type="InterPro" id="IPR001650">
    <property type="entry name" value="Helicase_C-like"/>
</dbReference>
<dbReference type="FunFam" id="3.40.50.300:FF:002125">
    <property type="entry name" value="ATP-dependent helicase HrpB"/>
    <property type="match status" value="1"/>
</dbReference>
<evidence type="ECO:0000256" key="2">
    <source>
        <dbReference type="ARBA" id="ARBA00022801"/>
    </source>
</evidence>
<dbReference type="InterPro" id="IPR011545">
    <property type="entry name" value="DEAD/DEAH_box_helicase_dom"/>
</dbReference>
<dbReference type="SMART" id="SM00490">
    <property type="entry name" value="HELICc"/>
    <property type="match status" value="1"/>
</dbReference>
<keyword evidence="3 8" id="KW-0347">Helicase</keyword>
<feature type="compositionally biased region" description="Basic residues" evidence="5">
    <location>
        <begin position="346"/>
        <end position="355"/>
    </location>
</feature>
<evidence type="ECO:0000259" key="7">
    <source>
        <dbReference type="PROSITE" id="PS51194"/>
    </source>
</evidence>
<feature type="domain" description="Helicase C-terminal" evidence="7">
    <location>
        <begin position="203"/>
        <end position="355"/>
    </location>
</feature>
<dbReference type="SUPFAM" id="SSF52540">
    <property type="entry name" value="P-loop containing nucleoside triphosphate hydrolases"/>
    <property type="match status" value="1"/>
</dbReference>
<dbReference type="GO" id="GO:0005524">
    <property type="term" value="F:ATP binding"/>
    <property type="evidence" value="ECO:0007669"/>
    <property type="project" value="UniProtKB-KW"/>
</dbReference>
<dbReference type="Gene3D" id="3.40.50.300">
    <property type="entry name" value="P-loop containing nucleotide triphosphate hydrolases"/>
    <property type="match status" value="2"/>
</dbReference>
<proteinExistence type="predicted"/>
<evidence type="ECO:0000313" key="9">
    <source>
        <dbReference type="Proteomes" id="UP000005824"/>
    </source>
</evidence>
<evidence type="ECO:0000256" key="3">
    <source>
        <dbReference type="ARBA" id="ARBA00022806"/>
    </source>
</evidence>
<dbReference type="PROSITE" id="PS51194">
    <property type="entry name" value="HELICASE_CTER"/>
    <property type="match status" value="1"/>
</dbReference>
<dbReference type="STRING" id="497964.CfE428DRAFT_0040"/>
<accession>B4CVA2</accession>
<dbReference type="InterPro" id="IPR014001">
    <property type="entry name" value="Helicase_ATP-bd"/>
</dbReference>
<keyword evidence="4" id="KW-0067">ATP-binding</keyword>
<dbReference type="GO" id="GO:0004386">
    <property type="term" value="F:helicase activity"/>
    <property type="evidence" value="ECO:0007669"/>
    <property type="project" value="UniProtKB-KW"/>
</dbReference>
<protein>
    <submittedName>
        <fullName evidence="8">Helicase domain protein</fullName>
    </submittedName>
</protein>
<name>B4CVA2_9BACT</name>
<dbReference type="AlphaFoldDB" id="B4CVA2"/>
<dbReference type="Pfam" id="PF00270">
    <property type="entry name" value="DEAD"/>
    <property type="match status" value="1"/>
</dbReference>
<organism evidence="8 9">
    <name type="scientific">Chthoniobacter flavus Ellin428</name>
    <dbReference type="NCBI Taxonomy" id="497964"/>
    <lineage>
        <taxon>Bacteria</taxon>
        <taxon>Pseudomonadati</taxon>
        <taxon>Verrucomicrobiota</taxon>
        <taxon>Spartobacteria</taxon>
        <taxon>Chthoniobacterales</taxon>
        <taxon>Chthoniobacteraceae</taxon>
        <taxon>Chthoniobacter</taxon>
    </lineage>
</organism>
<evidence type="ECO:0000256" key="1">
    <source>
        <dbReference type="ARBA" id="ARBA00022741"/>
    </source>
</evidence>
<dbReference type="Proteomes" id="UP000005824">
    <property type="component" value="Unassembled WGS sequence"/>
</dbReference>
<dbReference type="CDD" id="cd18791">
    <property type="entry name" value="SF2_C_RHA"/>
    <property type="match status" value="1"/>
</dbReference>